<dbReference type="Pfam" id="PF04264">
    <property type="entry name" value="YceI"/>
    <property type="match status" value="1"/>
</dbReference>
<dbReference type="InterPro" id="IPR007372">
    <property type="entry name" value="Lipid/polyisoprenoid-bd_YceI"/>
</dbReference>
<organism evidence="3 4">
    <name type="scientific">Pseudoxanthomonas spadix (strain BD-a59)</name>
    <dbReference type="NCBI Taxonomy" id="1045855"/>
    <lineage>
        <taxon>Bacteria</taxon>
        <taxon>Pseudomonadati</taxon>
        <taxon>Pseudomonadota</taxon>
        <taxon>Gammaproteobacteria</taxon>
        <taxon>Lysobacterales</taxon>
        <taxon>Lysobacteraceae</taxon>
        <taxon>Pseudoxanthomonas</taxon>
    </lineage>
</organism>
<protein>
    <recommendedName>
        <fullName evidence="2">Lipid/polyisoprenoid-binding YceI-like domain-containing protein</fullName>
    </recommendedName>
</protein>
<dbReference type="EMBL" id="CP003093">
    <property type="protein sequence ID" value="AER57308.1"/>
    <property type="molecule type" value="Genomic_DNA"/>
</dbReference>
<evidence type="ECO:0000313" key="3">
    <source>
        <dbReference type="EMBL" id="AER57308.1"/>
    </source>
</evidence>
<dbReference type="AlphaFoldDB" id="G7USQ7"/>
<evidence type="ECO:0000313" key="4">
    <source>
        <dbReference type="Proteomes" id="UP000005870"/>
    </source>
</evidence>
<keyword evidence="4" id="KW-1185">Reference proteome</keyword>
<dbReference type="STRING" id="1045855.DSC_13320"/>
<dbReference type="InterPro" id="IPR036761">
    <property type="entry name" value="TTHA0802/YceI-like_sf"/>
</dbReference>
<evidence type="ECO:0000256" key="1">
    <source>
        <dbReference type="SAM" id="MobiDB-lite"/>
    </source>
</evidence>
<evidence type="ECO:0000259" key="2">
    <source>
        <dbReference type="SMART" id="SM00867"/>
    </source>
</evidence>
<dbReference type="eggNOG" id="COG2353">
    <property type="taxonomic scope" value="Bacteria"/>
</dbReference>
<dbReference type="PANTHER" id="PTHR34406">
    <property type="entry name" value="PROTEIN YCEI"/>
    <property type="match status" value="1"/>
</dbReference>
<reference evidence="3 4" key="1">
    <citation type="journal article" date="2012" name="J. Bacteriol.">
        <title>Complete Genome Sequence of the BTEX-Degrading Bacterium Pseudoxanthomonas spadix BD-a59.</title>
        <authorList>
            <person name="Lee S.H."/>
            <person name="Jin H.M."/>
            <person name="Lee H.J."/>
            <person name="Kim J.M."/>
            <person name="Jeon C.O."/>
        </authorList>
    </citation>
    <scope>NUCLEOTIDE SEQUENCE [LARGE SCALE GENOMIC DNA]</scope>
    <source>
        <strain evidence="3 4">BD-a59</strain>
    </source>
</reference>
<accession>G7USQ7</accession>
<dbReference type="KEGG" id="psd:DSC_13320"/>
<name>G7USQ7_PSEUP</name>
<proteinExistence type="predicted"/>
<gene>
    <name evidence="3" type="ordered locus">DSC_13320</name>
</gene>
<feature type="domain" description="Lipid/polyisoprenoid-binding YceI-like" evidence="2">
    <location>
        <begin position="77"/>
        <end position="242"/>
    </location>
</feature>
<feature type="region of interest" description="Disordered" evidence="1">
    <location>
        <begin position="244"/>
        <end position="282"/>
    </location>
</feature>
<dbReference type="SUPFAM" id="SSF101874">
    <property type="entry name" value="YceI-like"/>
    <property type="match status" value="1"/>
</dbReference>
<dbReference type="PANTHER" id="PTHR34406:SF1">
    <property type="entry name" value="PROTEIN YCEI"/>
    <property type="match status" value="1"/>
</dbReference>
<dbReference type="HOGENOM" id="CLU_071003_1_0_6"/>
<dbReference type="Proteomes" id="UP000005870">
    <property type="component" value="Chromosome"/>
</dbReference>
<dbReference type="Gene3D" id="2.40.128.110">
    <property type="entry name" value="Lipid/polyisoprenoid-binding, YceI-like"/>
    <property type="match status" value="1"/>
</dbReference>
<feature type="compositionally biased region" description="Polar residues" evidence="1">
    <location>
        <begin position="271"/>
        <end position="282"/>
    </location>
</feature>
<dbReference type="SMART" id="SM00867">
    <property type="entry name" value="YceI"/>
    <property type="match status" value="1"/>
</dbReference>
<sequence length="282" mass="30049">MEAWQPLHGVCEPRAGDRGTPPWAWTVCSFGSASGQGWQVSTIRAMPRSATLLRLIPAAWLWAALLPCGPAWATPAAYQLDPVHTRVLFAVPHAGFSQAMGTISGSTGVLEFDPDDWSSARVEVAVPLDRADLGDAAWNKAVAAGNLLDSDDHRQARFVSTGVVAHDARRAQVTGNLTLRGVTRPVTLEVVFNQLKRHPLPPFRRTAGFSATATISRADFGITAWKSVIGDTVQLIIQAEATRTGQDLDTPMPDATQMPATAAAEPGVDSQPAQSTPQDSTP</sequence>